<evidence type="ECO:0000313" key="3">
    <source>
        <dbReference type="Proteomes" id="UP001066276"/>
    </source>
</evidence>
<accession>A0AAV7V8W2</accession>
<feature type="region of interest" description="Disordered" evidence="1">
    <location>
        <begin position="1"/>
        <end position="46"/>
    </location>
</feature>
<comment type="caution">
    <text evidence="2">The sequence shown here is derived from an EMBL/GenBank/DDBJ whole genome shotgun (WGS) entry which is preliminary data.</text>
</comment>
<reference evidence="2" key="1">
    <citation type="journal article" date="2022" name="bioRxiv">
        <title>Sequencing and chromosome-scale assembly of the giantPleurodeles waltlgenome.</title>
        <authorList>
            <person name="Brown T."/>
            <person name="Elewa A."/>
            <person name="Iarovenko S."/>
            <person name="Subramanian E."/>
            <person name="Araus A.J."/>
            <person name="Petzold A."/>
            <person name="Susuki M."/>
            <person name="Suzuki K.-i.T."/>
            <person name="Hayashi T."/>
            <person name="Toyoda A."/>
            <person name="Oliveira C."/>
            <person name="Osipova E."/>
            <person name="Leigh N.D."/>
            <person name="Simon A."/>
            <person name="Yun M.H."/>
        </authorList>
    </citation>
    <scope>NUCLEOTIDE SEQUENCE</scope>
    <source>
        <strain evidence="2">20211129_DDA</strain>
        <tissue evidence="2">Liver</tissue>
    </source>
</reference>
<evidence type="ECO:0000313" key="2">
    <source>
        <dbReference type="EMBL" id="KAJ1197346.1"/>
    </source>
</evidence>
<evidence type="ECO:0000256" key="1">
    <source>
        <dbReference type="SAM" id="MobiDB-lite"/>
    </source>
</evidence>
<feature type="compositionally biased region" description="Basic and acidic residues" evidence="1">
    <location>
        <begin position="124"/>
        <end position="140"/>
    </location>
</feature>
<dbReference type="Proteomes" id="UP001066276">
    <property type="component" value="Chromosome 2_1"/>
</dbReference>
<organism evidence="2 3">
    <name type="scientific">Pleurodeles waltl</name>
    <name type="common">Iberian ribbed newt</name>
    <dbReference type="NCBI Taxonomy" id="8319"/>
    <lineage>
        <taxon>Eukaryota</taxon>
        <taxon>Metazoa</taxon>
        <taxon>Chordata</taxon>
        <taxon>Craniata</taxon>
        <taxon>Vertebrata</taxon>
        <taxon>Euteleostomi</taxon>
        <taxon>Amphibia</taxon>
        <taxon>Batrachia</taxon>
        <taxon>Caudata</taxon>
        <taxon>Salamandroidea</taxon>
        <taxon>Salamandridae</taxon>
        <taxon>Pleurodelinae</taxon>
        <taxon>Pleurodeles</taxon>
    </lineage>
</organism>
<gene>
    <name evidence="2" type="ORF">NDU88_001206</name>
</gene>
<feature type="region of interest" description="Disordered" evidence="1">
    <location>
        <begin position="69"/>
        <end position="140"/>
    </location>
</feature>
<name>A0AAV7V8W2_PLEWA</name>
<proteinExistence type="predicted"/>
<dbReference type="EMBL" id="JANPWB010000003">
    <property type="protein sequence ID" value="KAJ1197346.1"/>
    <property type="molecule type" value="Genomic_DNA"/>
</dbReference>
<dbReference type="AlphaFoldDB" id="A0AAV7V8W2"/>
<keyword evidence="3" id="KW-1185">Reference proteome</keyword>
<sequence length="140" mass="14499">MAPNQAARGRGTERLIDRGQQPLVARSGGANDEVSRDGTAIQNAGSAPSLLNRGVCWLPPVSQVCQSTGRGAYRRCRSPGPSGDGSQKWQTATGGTRGTTGPGHPTLPGAKVDGQLSPEVALADPHDTQVERLYRDGAGN</sequence>
<protein>
    <submittedName>
        <fullName evidence="2">Uncharacterized protein</fullName>
    </submittedName>
</protein>